<keyword evidence="6" id="KW-1185">Reference proteome</keyword>
<gene>
    <name evidence="5" type="ORF">IM700_010695</name>
</gene>
<comment type="similarity">
    <text evidence="1">Belongs to the GerABKA family.</text>
</comment>
<evidence type="ECO:0000256" key="3">
    <source>
        <dbReference type="SAM" id="MobiDB-lite"/>
    </source>
</evidence>
<evidence type="ECO:0000256" key="2">
    <source>
        <dbReference type="ARBA" id="ARBA00023136"/>
    </source>
</evidence>
<dbReference type="PANTHER" id="PTHR22550">
    <property type="entry name" value="SPORE GERMINATION PROTEIN"/>
    <property type="match status" value="1"/>
</dbReference>
<accession>A0ABS2H9D6</accession>
<keyword evidence="2 4" id="KW-0472">Membrane</keyword>
<keyword evidence="4" id="KW-0812">Transmembrane</keyword>
<feature type="compositionally biased region" description="Basic residues" evidence="3">
    <location>
        <begin position="515"/>
        <end position="531"/>
    </location>
</feature>
<dbReference type="Proteomes" id="UP001516620">
    <property type="component" value="Unassembled WGS sequence"/>
</dbReference>
<reference evidence="5 6" key="1">
    <citation type="submission" date="2021-01" db="EMBL/GenBank/DDBJ databases">
        <title>Paenibacillus sp.nov. isolated from the rhizosphere soil of tomato plant.</title>
        <authorList>
            <person name="Thin K.K."/>
            <person name="Zhang X."/>
            <person name="He S."/>
        </authorList>
    </citation>
    <scope>NUCLEOTIDE SEQUENCE [LARGE SCALE GENOMIC DNA]</scope>
    <source>
        <strain evidence="5 6">DXFW5</strain>
    </source>
</reference>
<sequence>MKFPMRYKSNNKGVPRTKSAAPNRNDQAGEVAAHLSSNERMLKQLFSNSSDILFRTVTLPGQPGLLLVYVDGLVNTNMLDQVVLQPMMFEGLPGGAENGGAGSLSDLLTKRLVAVAQVKPAQQIGVIVESILKGDLAMLIDGENQALLVGLQGFEKRAIEEPSAELSVRGPRDGFTEVLRTNTSLIRRRIRSEKLKMESLTLGQYSKTDIVIAYLEGVASESVLKEVRQRLHRIEIDGVLESGYIEEFIEDVPWSPFPQIQNTERPDIVCSSLLEGKIAIFVDNTPFVLIAPMTFWSGLQAVEDYYERSIYTSFIRLIRFGLLNISLLLPSLFVSLTTFHQQLVPTSLLISVAAAREGVPLPTVIETLLMEFMFEGLREAGIRLPKPIGSAVSIVGALVIGQAAVQAGIVSASVVIIVATTGIASFAIPRYNLGTAVRLLRFPMLILAGVLGLYGVIAGLFLIVIHLLGLRSFGIPYMTPISPQFPENMKDVWIRAPRWSMHQRPLLSTGGNKQRVPKGQRPSPKRGRTEP</sequence>
<dbReference type="PIRSF" id="PIRSF005690">
    <property type="entry name" value="GerBA"/>
    <property type="match status" value="1"/>
</dbReference>
<feature type="region of interest" description="Disordered" evidence="3">
    <location>
        <begin position="1"/>
        <end position="28"/>
    </location>
</feature>
<protein>
    <submittedName>
        <fullName evidence="5">Spore germination protein</fullName>
    </submittedName>
</protein>
<comment type="caution">
    <text evidence="5">The sequence shown here is derived from an EMBL/GenBank/DDBJ whole genome shotgun (WGS) entry which is preliminary data.</text>
</comment>
<evidence type="ECO:0000313" key="5">
    <source>
        <dbReference type="EMBL" id="MBM6996113.1"/>
    </source>
</evidence>
<dbReference type="InterPro" id="IPR004995">
    <property type="entry name" value="Spore_Ger"/>
</dbReference>
<name>A0ABS2H9D6_9BACL</name>
<organism evidence="5 6">
    <name type="scientific">Paenibacillus rhizolycopersici</name>
    <dbReference type="NCBI Taxonomy" id="2780073"/>
    <lineage>
        <taxon>Bacteria</taxon>
        <taxon>Bacillati</taxon>
        <taxon>Bacillota</taxon>
        <taxon>Bacilli</taxon>
        <taxon>Bacillales</taxon>
        <taxon>Paenibacillaceae</taxon>
        <taxon>Paenibacillus</taxon>
    </lineage>
</organism>
<evidence type="ECO:0000313" key="6">
    <source>
        <dbReference type="Proteomes" id="UP001516620"/>
    </source>
</evidence>
<keyword evidence="4" id="KW-1133">Transmembrane helix</keyword>
<dbReference type="InterPro" id="IPR050768">
    <property type="entry name" value="UPF0353/GerABKA_families"/>
</dbReference>
<dbReference type="Pfam" id="PF03323">
    <property type="entry name" value="GerA"/>
    <property type="match status" value="1"/>
</dbReference>
<proteinExistence type="inferred from homology"/>
<feature type="transmembrane region" description="Helical" evidence="4">
    <location>
        <begin position="444"/>
        <end position="468"/>
    </location>
</feature>
<feature type="transmembrane region" description="Helical" evidence="4">
    <location>
        <begin position="317"/>
        <end position="336"/>
    </location>
</feature>
<feature type="region of interest" description="Disordered" evidence="3">
    <location>
        <begin position="506"/>
        <end position="531"/>
    </location>
</feature>
<evidence type="ECO:0000256" key="1">
    <source>
        <dbReference type="ARBA" id="ARBA00005278"/>
    </source>
</evidence>
<dbReference type="EMBL" id="JADCNN020000008">
    <property type="protein sequence ID" value="MBM6996113.1"/>
    <property type="molecule type" value="Genomic_DNA"/>
</dbReference>
<dbReference type="PANTHER" id="PTHR22550:SF5">
    <property type="entry name" value="LEUCINE ZIPPER PROTEIN 4"/>
    <property type="match status" value="1"/>
</dbReference>
<feature type="transmembrane region" description="Helical" evidence="4">
    <location>
        <begin position="391"/>
        <end position="424"/>
    </location>
</feature>
<evidence type="ECO:0000256" key="4">
    <source>
        <dbReference type="SAM" id="Phobius"/>
    </source>
</evidence>